<evidence type="ECO:0000256" key="3">
    <source>
        <dbReference type="ARBA" id="ARBA00023204"/>
    </source>
</evidence>
<dbReference type="GO" id="GO:0006310">
    <property type="term" value="P:DNA recombination"/>
    <property type="evidence" value="ECO:0007669"/>
    <property type="project" value="UniProtKB-ARBA"/>
</dbReference>
<dbReference type="Pfam" id="PF04098">
    <property type="entry name" value="Rad52_Rad22"/>
    <property type="match status" value="1"/>
</dbReference>
<evidence type="ECO:0000313" key="4">
    <source>
        <dbReference type="EMBL" id="KAE8354189.1"/>
    </source>
</evidence>
<comment type="similarity">
    <text evidence="1">Belongs to the RAD52 family.</text>
</comment>
<keyword evidence="2" id="KW-0227">DNA damage</keyword>
<dbReference type="Proteomes" id="UP000327118">
    <property type="component" value="Unassembled WGS sequence"/>
</dbReference>
<dbReference type="GO" id="GO:0006302">
    <property type="term" value="P:double-strand break repair"/>
    <property type="evidence" value="ECO:0007669"/>
    <property type="project" value="UniProtKB-ARBA"/>
</dbReference>
<proteinExistence type="inferred from homology"/>
<evidence type="ECO:0000256" key="1">
    <source>
        <dbReference type="ARBA" id="ARBA00006638"/>
    </source>
</evidence>
<gene>
    <name evidence="4" type="ORF">BDV28DRAFT_147355</name>
</gene>
<reference evidence="5" key="1">
    <citation type="submission" date="2019-04" db="EMBL/GenBank/DDBJ databases">
        <title>Friends and foes A comparative genomics studyof 23 Aspergillus species from section Flavi.</title>
        <authorList>
            <consortium name="DOE Joint Genome Institute"/>
            <person name="Kjaerbolling I."/>
            <person name="Vesth T."/>
            <person name="Frisvad J.C."/>
            <person name="Nybo J.L."/>
            <person name="Theobald S."/>
            <person name="Kildgaard S."/>
            <person name="Isbrandt T."/>
            <person name="Kuo A."/>
            <person name="Sato A."/>
            <person name="Lyhne E.K."/>
            <person name="Kogle M.E."/>
            <person name="Wiebenga A."/>
            <person name="Kun R.S."/>
            <person name="Lubbers R.J."/>
            <person name="Makela M.R."/>
            <person name="Barry K."/>
            <person name="Chovatia M."/>
            <person name="Clum A."/>
            <person name="Daum C."/>
            <person name="Haridas S."/>
            <person name="He G."/>
            <person name="LaButti K."/>
            <person name="Lipzen A."/>
            <person name="Mondo S."/>
            <person name="Riley R."/>
            <person name="Salamov A."/>
            <person name="Simmons B.A."/>
            <person name="Magnuson J.K."/>
            <person name="Henrissat B."/>
            <person name="Mortensen U.H."/>
            <person name="Larsen T.O."/>
            <person name="Devries R.P."/>
            <person name="Grigoriev I.V."/>
            <person name="Machida M."/>
            <person name="Baker S.E."/>
            <person name="Andersen M.R."/>
        </authorList>
    </citation>
    <scope>NUCLEOTIDE SEQUENCE [LARGE SCALE GENOMIC DNA]</scope>
    <source>
        <strain evidence="5">CBS 553.77</strain>
    </source>
</reference>
<dbReference type="Gene3D" id="3.30.390.80">
    <property type="entry name" value="DNA repair protein Rad52/59/22"/>
    <property type="match status" value="1"/>
</dbReference>
<protein>
    <submittedName>
        <fullName evidence="4">Uncharacterized protein</fullName>
    </submittedName>
</protein>
<dbReference type="AlphaFoldDB" id="A0A5N6ZBS4"/>
<name>A0A5N6ZBS4_9EURO</name>
<keyword evidence="3" id="KW-0234">DNA repair</keyword>
<organism evidence="4 5">
    <name type="scientific">Aspergillus coremiiformis</name>
    <dbReference type="NCBI Taxonomy" id="138285"/>
    <lineage>
        <taxon>Eukaryota</taxon>
        <taxon>Fungi</taxon>
        <taxon>Dikarya</taxon>
        <taxon>Ascomycota</taxon>
        <taxon>Pezizomycotina</taxon>
        <taxon>Eurotiomycetes</taxon>
        <taxon>Eurotiomycetidae</taxon>
        <taxon>Eurotiales</taxon>
        <taxon>Aspergillaceae</taxon>
        <taxon>Aspergillus</taxon>
        <taxon>Aspergillus subgen. Circumdati</taxon>
    </lineage>
</organism>
<evidence type="ECO:0000313" key="5">
    <source>
        <dbReference type="Proteomes" id="UP000327118"/>
    </source>
</evidence>
<keyword evidence="5" id="KW-1185">Reference proteome</keyword>
<dbReference type="OrthoDB" id="10485384at2759"/>
<dbReference type="InterPro" id="IPR041247">
    <property type="entry name" value="Rad52_fam"/>
</dbReference>
<evidence type="ECO:0000256" key="2">
    <source>
        <dbReference type="ARBA" id="ARBA00022763"/>
    </source>
</evidence>
<dbReference type="EMBL" id="ML739078">
    <property type="protein sequence ID" value="KAE8354189.1"/>
    <property type="molecule type" value="Genomic_DNA"/>
</dbReference>
<sequence length="163" mass="18820">MWGFQKTVRDTGYQMDIREEFEKLTFFFESFAYDGVVPGERVGIHSELILMADKAFGKDKWKFSGVHEVKKEWNRRGSEEYRNLTEWNAKVRSRMTVEWDGHRVEGVGTGCSTFEGPFDMAKQHCREIAFGQADNEALVRALAKFGKVYPSVKVALEGHDLRD</sequence>
<dbReference type="InterPro" id="IPR042525">
    <property type="entry name" value="Rad52_Rad59_Rad22_sf"/>
</dbReference>
<accession>A0A5N6ZBS4</accession>